<dbReference type="Proteomes" id="UP000541425">
    <property type="component" value="Unassembled WGS sequence"/>
</dbReference>
<dbReference type="PANTHER" id="PTHR30337:SF0">
    <property type="entry name" value="NUCLEASE SBCCD SUBUNIT D"/>
    <property type="match status" value="1"/>
</dbReference>
<dbReference type="EMBL" id="JACICA010000002">
    <property type="protein sequence ID" value="MBB3702249.1"/>
    <property type="molecule type" value="Genomic_DNA"/>
</dbReference>
<evidence type="ECO:0000256" key="5">
    <source>
        <dbReference type="ARBA" id="ARBA00022801"/>
    </source>
</evidence>
<keyword evidence="6 7" id="KW-0269">Exonuclease</keyword>
<keyword evidence="7" id="KW-0235">DNA replication</keyword>
<comment type="function">
    <text evidence="7">SbcCD cleaves DNA hairpin structures. These structures can inhibit DNA replication and are intermediates in certain DNA recombination reactions. The complex acts as a 3'-&gt;5' double strand exonuclease that can open hairpins. It also has a 5' single-strand endonuclease activity.</text>
</comment>
<sequence>MKLIHTADWHLGNSFHRHEREGEFTHFLRWMLETLRQQQPDALLISGDVFDSANPSARAEEMFYQFLNDATETVPGIQIVITAGNHDSAGRLEAPQALLKTHNIYVRGLIHRNEEGEVDFDEYLLPLSLRDDAEARVVCFAIPYLRSGDYPAGMSVEEGLRYFRNGLQKRFRKSPFKVLPTLACAHYYAAGADINAEEHSERLVVGGQDRVDADIMGEGFSYVALGHIHKAQQVSTNAYYAGSALPMSFSERFYHHGVKMVEIGEDGNAVVSHLEYNPLRHLLTIPAKGSATPLTIMDEIYKLPERGKKDDGEAWPYLELRVLEEQPEPNFLHEVTEALSTKAVHFCRMTRETPKTASKAQSTTESIENIRSLTPMEMAQIVFDSRYGSEMPDSLRLRFEQAEKECTDI</sequence>
<evidence type="ECO:0000259" key="8">
    <source>
        <dbReference type="Pfam" id="PF00149"/>
    </source>
</evidence>
<evidence type="ECO:0000256" key="7">
    <source>
        <dbReference type="RuleBase" id="RU363069"/>
    </source>
</evidence>
<feature type="domain" description="Nuclease SbcCD subunit D C-terminal" evidence="9">
    <location>
        <begin position="295"/>
        <end position="383"/>
    </location>
</feature>
<evidence type="ECO:0000256" key="2">
    <source>
        <dbReference type="ARBA" id="ARBA00011322"/>
    </source>
</evidence>
<evidence type="ECO:0000259" key="9">
    <source>
        <dbReference type="Pfam" id="PF12320"/>
    </source>
</evidence>
<dbReference type="NCBIfam" id="TIGR00619">
    <property type="entry name" value="sbcd"/>
    <property type="match status" value="1"/>
</dbReference>
<feature type="domain" description="Calcineurin-like phosphoesterase" evidence="8">
    <location>
        <begin position="1"/>
        <end position="230"/>
    </location>
</feature>
<dbReference type="GO" id="GO:0006310">
    <property type="term" value="P:DNA recombination"/>
    <property type="evidence" value="ECO:0007669"/>
    <property type="project" value="UniProtKB-KW"/>
</dbReference>
<dbReference type="InterPro" id="IPR029052">
    <property type="entry name" value="Metallo-depent_PP-like"/>
</dbReference>
<evidence type="ECO:0000256" key="3">
    <source>
        <dbReference type="ARBA" id="ARBA00013365"/>
    </source>
</evidence>
<reference evidence="10 11" key="1">
    <citation type="submission" date="2020-08" db="EMBL/GenBank/DDBJ databases">
        <title>Genomic Encyclopedia of Type Strains, Phase IV (KMG-IV): sequencing the most valuable type-strain genomes for metagenomic binning, comparative biology and taxonomic classification.</title>
        <authorList>
            <person name="Goeker M."/>
        </authorList>
    </citation>
    <scope>NUCLEOTIDE SEQUENCE [LARGE SCALE GENOMIC DNA]</scope>
    <source>
        <strain evidence="10 11">DSM 22548</strain>
    </source>
</reference>
<keyword evidence="5 7" id="KW-0378">Hydrolase</keyword>
<dbReference type="InterPro" id="IPR041796">
    <property type="entry name" value="Mre11_N"/>
</dbReference>
<dbReference type="SUPFAM" id="SSF56300">
    <property type="entry name" value="Metallo-dependent phosphatases"/>
    <property type="match status" value="1"/>
</dbReference>
<protein>
    <recommendedName>
        <fullName evidence="3 7">Nuclease SbcCD subunit D</fullName>
    </recommendedName>
</protein>
<evidence type="ECO:0000256" key="4">
    <source>
        <dbReference type="ARBA" id="ARBA00022722"/>
    </source>
</evidence>
<evidence type="ECO:0000313" key="10">
    <source>
        <dbReference type="EMBL" id="MBB3702249.1"/>
    </source>
</evidence>
<dbReference type="GO" id="GO:0006260">
    <property type="term" value="P:DNA replication"/>
    <property type="evidence" value="ECO:0007669"/>
    <property type="project" value="UniProtKB-KW"/>
</dbReference>
<evidence type="ECO:0000256" key="1">
    <source>
        <dbReference type="ARBA" id="ARBA00010555"/>
    </source>
</evidence>
<keyword evidence="7" id="KW-0255">Endonuclease</keyword>
<dbReference type="PANTHER" id="PTHR30337">
    <property type="entry name" value="COMPONENT OF ATP-DEPENDENT DSDNA EXONUCLEASE"/>
    <property type="match status" value="1"/>
</dbReference>
<dbReference type="RefSeq" id="WP_183694951.1">
    <property type="nucleotide sequence ID" value="NZ_JACICA010000002.1"/>
</dbReference>
<dbReference type="CDD" id="cd00840">
    <property type="entry name" value="MPP_Mre11_N"/>
    <property type="match status" value="1"/>
</dbReference>
<dbReference type="Pfam" id="PF00149">
    <property type="entry name" value="Metallophos"/>
    <property type="match status" value="1"/>
</dbReference>
<dbReference type="GO" id="GO:0004519">
    <property type="term" value="F:endonuclease activity"/>
    <property type="evidence" value="ECO:0007669"/>
    <property type="project" value="UniProtKB-KW"/>
</dbReference>
<proteinExistence type="inferred from homology"/>
<dbReference type="InterPro" id="IPR050535">
    <property type="entry name" value="DNA_Repair-Maintenance_Comp"/>
</dbReference>
<name>A0A7W5YDG4_9BACT</name>
<dbReference type="Pfam" id="PF12320">
    <property type="entry name" value="SbcD_C"/>
    <property type="match status" value="1"/>
</dbReference>
<evidence type="ECO:0000313" key="11">
    <source>
        <dbReference type="Proteomes" id="UP000541425"/>
    </source>
</evidence>
<organism evidence="10 11">
    <name type="scientific">Alloprevotella rava</name>
    <dbReference type="NCBI Taxonomy" id="671218"/>
    <lineage>
        <taxon>Bacteria</taxon>
        <taxon>Pseudomonadati</taxon>
        <taxon>Bacteroidota</taxon>
        <taxon>Bacteroidia</taxon>
        <taxon>Bacteroidales</taxon>
        <taxon>Prevotellaceae</taxon>
        <taxon>Alloprevotella</taxon>
    </lineage>
</organism>
<keyword evidence="4 7" id="KW-0540">Nuclease</keyword>
<dbReference type="InterPro" id="IPR026843">
    <property type="entry name" value="SbcD_C"/>
</dbReference>
<accession>A0A7W5YDG4</accession>
<gene>
    <name evidence="7" type="primary">sbcD</name>
    <name evidence="10" type="ORF">FHS60_000702</name>
</gene>
<evidence type="ECO:0000256" key="6">
    <source>
        <dbReference type="ARBA" id="ARBA00022839"/>
    </source>
</evidence>
<dbReference type="AlphaFoldDB" id="A0A7W5YDG4"/>
<dbReference type="InterPro" id="IPR004843">
    <property type="entry name" value="Calcineurin-like_PHP"/>
</dbReference>
<dbReference type="InterPro" id="IPR004593">
    <property type="entry name" value="SbcD"/>
</dbReference>
<comment type="similarity">
    <text evidence="1 7">Belongs to the SbcD family.</text>
</comment>
<keyword evidence="7" id="KW-0233">DNA recombination</keyword>
<dbReference type="Gene3D" id="3.60.21.10">
    <property type="match status" value="1"/>
</dbReference>
<comment type="subunit">
    <text evidence="2 7">Heterodimer of SbcC and SbcD.</text>
</comment>
<dbReference type="GO" id="GO:0008408">
    <property type="term" value="F:3'-5' exonuclease activity"/>
    <property type="evidence" value="ECO:0007669"/>
    <property type="project" value="InterPro"/>
</dbReference>
<comment type="caution">
    <text evidence="10">The sequence shown here is derived from an EMBL/GenBank/DDBJ whole genome shotgun (WGS) entry which is preliminary data.</text>
</comment>